<evidence type="ECO:0000259" key="1">
    <source>
        <dbReference type="Pfam" id="PF06439"/>
    </source>
</evidence>
<dbReference type="EMBL" id="RBIQ01000007">
    <property type="protein sequence ID" value="RKR14432.1"/>
    <property type="molecule type" value="Genomic_DNA"/>
</dbReference>
<dbReference type="Gene3D" id="2.60.120.560">
    <property type="entry name" value="Exo-inulinase, domain 1"/>
    <property type="match status" value="1"/>
</dbReference>
<comment type="caution">
    <text evidence="2">The sequence shown here is derived from an EMBL/GenBank/DDBJ whole genome shotgun (WGS) entry which is preliminary data.</text>
</comment>
<sequence>MKNLFLLSLILCALSCKNKGTETIKDFTPLYNGENLNNWDCHCKGEDPELPKKVFTAGNKGEIHVFKNFPENYGVLENKNETHCMIFTKKKYSRYIFKFDYKWGNKLFNNYDTYQYDAGMYFHVFNTKIWPEGIEYQVRYNHLEKRNHTGDIWNSGSSFNWYADEKNNTSESKTYLPLNEGGVLQAHKGGEHRASKNAEYNALNGKWNHCEVIVMGNTYAIFKLNGKVVNVITTIKHKEGVVGLQAETAEIFYKNISIKEFSEDIPISQFLNN</sequence>
<reference evidence="2 3" key="1">
    <citation type="submission" date="2018-10" db="EMBL/GenBank/DDBJ databases">
        <title>Genomic Encyclopedia of Archaeal and Bacterial Type Strains, Phase II (KMG-II): from individual species to whole genera.</title>
        <authorList>
            <person name="Goeker M."/>
        </authorList>
    </citation>
    <scope>NUCLEOTIDE SEQUENCE [LARGE SCALE GENOMIC DNA]</scope>
    <source>
        <strain evidence="2 3">DSM 25230</strain>
    </source>
</reference>
<proteinExistence type="predicted"/>
<dbReference type="GO" id="GO:0016787">
    <property type="term" value="F:hydrolase activity"/>
    <property type="evidence" value="ECO:0007669"/>
    <property type="project" value="InterPro"/>
</dbReference>
<dbReference type="AlphaFoldDB" id="A0A495EC29"/>
<organism evidence="2 3">
    <name type="scientific">Maribacter vaceletii</name>
    <dbReference type="NCBI Taxonomy" id="1206816"/>
    <lineage>
        <taxon>Bacteria</taxon>
        <taxon>Pseudomonadati</taxon>
        <taxon>Bacteroidota</taxon>
        <taxon>Flavobacteriia</taxon>
        <taxon>Flavobacteriales</taxon>
        <taxon>Flavobacteriaceae</taxon>
        <taxon>Maribacter</taxon>
    </lineage>
</organism>
<dbReference type="RefSeq" id="WP_121063643.1">
    <property type="nucleotide sequence ID" value="NZ_RBIQ01000007.1"/>
</dbReference>
<keyword evidence="3" id="KW-1185">Reference proteome</keyword>
<protein>
    <submittedName>
        <fullName evidence="2">Uncharacterized protein DUF1080</fullName>
    </submittedName>
</protein>
<dbReference type="Pfam" id="PF06439">
    <property type="entry name" value="3keto-disac_hyd"/>
    <property type="match status" value="1"/>
</dbReference>
<gene>
    <name evidence="2" type="ORF">CLV91_0507</name>
</gene>
<name>A0A495EC29_9FLAO</name>
<evidence type="ECO:0000313" key="3">
    <source>
        <dbReference type="Proteomes" id="UP000269412"/>
    </source>
</evidence>
<accession>A0A495EC29</accession>
<dbReference type="InterPro" id="IPR010496">
    <property type="entry name" value="AL/BT2_dom"/>
</dbReference>
<dbReference type="OrthoDB" id="259356at2"/>
<feature type="domain" description="3-keto-alpha-glucoside-1,2-lyase/3-keto-2-hydroxy-glucal hydratase" evidence="1">
    <location>
        <begin position="26"/>
        <end position="259"/>
    </location>
</feature>
<evidence type="ECO:0000313" key="2">
    <source>
        <dbReference type="EMBL" id="RKR14432.1"/>
    </source>
</evidence>
<dbReference type="Proteomes" id="UP000269412">
    <property type="component" value="Unassembled WGS sequence"/>
</dbReference>